<reference evidence="2" key="2">
    <citation type="submission" date="2015-01" db="EMBL/GenBank/DDBJ databases">
        <title>Evolutionary Origins and Diversification of the Mycorrhizal Mutualists.</title>
        <authorList>
            <consortium name="DOE Joint Genome Institute"/>
            <consortium name="Mycorrhizal Genomics Consortium"/>
            <person name="Kohler A."/>
            <person name="Kuo A."/>
            <person name="Nagy L.G."/>
            <person name="Floudas D."/>
            <person name="Copeland A."/>
            <person name="Barry K.W."/>
            <person name="Cichocki N."/>
            <person name="Veneault-Fourrey C."/>
            <person name="LaButti K."/>
            <person name="Lindquist E.A."/>
            <person name="Lipzen A."/>
            <person name="Lundell T."/>
            <person name="Morin E."/>
            <person name="Murat C."/>
            <person name="Riley R."/>
            <person name="Ohm R."/>
            <person name="Sun H."/>
            <person name="Tunlid A."/>
            <person name="Henrissat B."/>
            <person name="Grigoriev I.V."/>
            <person name="Hibbett D.S."/>
            <person name="Martin F."/>
        </authorList>
    </citation>
    <scope>NUCLEOTIDE SEQUENCE [LARGE SCALE GENOMIC DNA]</scope>
    <source>
        <strain evidence="2">F 1598</strain>
    </source>
</reference>
<organism evidence="1 2">
    <name type="scientific">Piloderma croceum (strain F 1598)</name>
    <dbReference type="NCBI Taxonomy" id="765440"/>
    <lineage>
        <taxon>Eukaryota</taxon>
        <taxon>Fungi</taxon>
        <taxon>Dikarya</taxon>
        <taxon>Basidiomycota</taxon>
        <taxon>Agaricomycotina</taxon>
        <taxon>Agaricomycetes</taxon>
        <taxon>Agaricomycetidae</taxon>
        <taxon>Atheliales</taxon>
        <taxon>Atheliaceae</taxon>
        <taxon>Piloderma</taxon>
    </lineage>
</organism>
<dbReference type="InParanoid" id="A0A0C3GEM0"/>
<sequence length="121" mass="14601">MTQSVLRMWVRTFICDAGLYVHHFPVDEEIQLYIDWVIKLVDPAANDDWAADCIQLMPTYWARVEHEQEATWWGEQEATEEKFNEARCIASEEHRRIIGQQLEVDKREQENQQRLWKEEHD</sequence>
<gene>
    <name evidence="1" type="ORF">PILCRDRAFT_1493</name>
</gene>
<accession>A0A0C3GEM0</accession>
<evidence type="ECO:0000313" key="1">
    <source>
        <dbReference type="EMBL" id="KIM90124.1"/>
    </source>
</evidence>
<dbReference type="HOGENOM" id="CLU_2038900_0_0_1"/>
<dbReference type="AlphaFoldDB" id="A0A0C3GEM0"/>
<proteinExistence type="predicted"/>
<reference evidence="1 2" key="1">
    <citation type="submission" date="2014-04" db="EMBL/GenBank/DDBJ databases">
        <authorList>
            <consortium name="DOE Joint Genome Institute"/>
            <person name="Kuo A."/>
            <person name="Tarkka M."/>
            <person name="Buscot F."/>
            <person name="Kohler A."/>
            <person name="Nagy L.G."/>
            <person name="Floudas D."/>
            <person name="Copeland A."/>
            <person name="Barry K.W."/>
            <person name="Cichocki N."/>
            <person name="Veneault-Fourrey C."/>
            <person name="LaButti K."/>
            <person name="Lindquist E.A."/>
            <person name="Lipzen A."/>
            <person name="Lundell T."/>
            <person name="Morin E."/>
            <person name="Murat C."/>
            <person name="Sun H."/>
            <person name="Tunlid A."/>
            <person name="Henrissat B."/>
            <person name="Grigoriev I.V."/>
            <person name="Hibbett D.S."/>
            <person name="Martin F."/>
            <person name="Nordberg H.P."/>
            <person name="Cantor M.N."/>
            <person name="Hua S.X."/>
        </authorList>
    </citation>
    <scope>NUCLEOTIDE SEQUENCE [LARGE SCALE GENOMIC DNA]</scope>
    <source>
        <strain evidence="1 2">F 1598</strain>
    </source>
</reference>
<evidence type="ECO:0000313" key="2">
    <source>
        <dbReference type="Proteomes" id="UP000054166"/>
    </source>
</evidence>
<protein>
    <submittedName>
        <fullName evidence="1">Uncharacterized protein</fullName>
    </submittedName>
</protein>
<keyword evidence="2" id="KW-1185">Reference proteome</keyword>
<dbReference type="EMBL" id="KN832973">
    <property type="protein sequence ID" value="KIM90124.1"/>
    <property type="molecule type" value="Genomic_DNA"/>
</dbReference>
<name>A0A0C3GEM0_PILCF</name>
<dbReference type="Proteomes" id="UP000054166">
    <property type="component" value="Unassembled WGS sequence"/>
</dbReference>